<feature type="chain" id="PRO_5047520171" description="DUF5666 domain-containing protein" evidence="2">
    <location>
        <begin position="33"/>
        <end position="316"/>
    </location>
</feature>
<dbReference type="PROSITE" id="PS51257">
    <property type="entry name" value="PROKAR_LIPOPROTEIN"/>
    <property type="match status" value="1"/>
</dbReference>
<evidence type="ECO:0000256" key="1">
    <source>
        <dbReference type="SAM" id="MobiDB-lite"/>
    </source>
</evidence>
<dbReference type="Pfam" id="PF18914">
    <property type="entry name" value="DUF5666"/>
    <property type="match status" value="1"/>
</dbReference>
<organism evidence="4 5">
    <name type="scientific">Gryllotalpicola daejeonensis</name>
    <dbReference type="NCBI Taxonomy" id="993087"/>
    <lineage>
        <taxon>Bacteria</taxon>
        <taxon>Bacillati</taxon>
        <taxon>Actinomycetota</taxon>
        <taxon>Actinomycetes</taxon>
        <taxon>Micrococcales</taxon>
        <taxon>Microbacteriaceae</taxon>
        <taxon>Gryllotalpicola</taxon>
    </lineage>
</organism>
<feature type="domain" description="DUF5666" evidence="3">
    <location>
        <begin position="207"/>
        <end position="275"/>
    </location>
</feature>
<dbReference type="RefSeq" id="WP_344790989.1">
    <property type="nucleotide sequence ID" value="NZ_BAABBV010000001.1"/>
</dbReference>
<sequence>MNSKLHIVTASAALVVGAALVLTGCASHSAKASSTSSGSGQSQSGQGGSGQPGQGGQGGFGGGGTSGQIADIEGTTLQVQDSSSQTAVTYSSSTAITKTVSVSLAAVKVGECITASTLPASGAGSGSSGSSSSSSSTSASAAVTSVSISQPTNGSCTAGFGGQGGAGRTGQGGTRPTDRPTNRPSNRPSGAPTGGFGGGGFAMPTSGKVTAVSGSTITVDALDFQTQKTTSKKVTVDGSTKYSETQKGAASDLVVGQCVLARGKADDSGTVAATSLTVSAPVNGSCTTGFGGRGFGGGQRGGNGSGSGSQSGTTNG</sequence>
<feature type="region of interest" description="Disordered" evidence="1">
    <location>
        <begin position="152"/>
        <end position="202"/>
    </location>
</feature>
<protein>
    <recommendedName>
        <fullName evidence="3">DUF5666 domain-containing protein</fullName>
    </recommendedName>
</protein>
<feature type="compositionally biased region" description="Low complexity" evidence="1">
    <location>
        <begin position="128"/>
        <end position="137"/>
    </location>
</feature>
<feature type="compositionally biased region" description="Low complexity" evidence="1">
    <location>
        <begin position="33"/>
        <end position="44"/>
    </location>
</feature>
<feature type="compositionally biased region" description="Gly residues" evidence="1">
    <location>
        <begin position="45"/>
        <end position="66"/>
    </location>
</feature>
<keyword evidence="2" id="KW-0732">Signal</keyword>
<name>A0ABP7ZIV6_9MICO</name>
<proteinExistence type="predicted"/>
<feature type="compositionally biased region" description="Gly residues" evidence="1">
    <location>
        <begin position="192"/>
        <end position="201"/>
    </location>
</feature>
<comment type="caution">
    <text evidence="4">The sequence shown here is derived from an EMBL/GenBank/DDBJ whole genome shotgun (WGS) entry which is preliminary data.</text>
</comment>
<keyword evidence="5" id="KW-1185">Reference proteome</keyword>
<dbReference type="InterPro" id="IPR043724">
    <property type="entry name" value="DUF5666"/>
</dbReference>
<gene>
    <name evidence="4" type="ORF">GCM10022286_13550</name>
</gene>
<evidence type="ECO:0000313" key="5">
    <source>
        <dbReference type="Proteomes" id="UP001415169"/>
    </source>
</evidence>
<feature type="region of interest" description="Disordered" evidence="1">
    <location>
        <begin position="32"/>
        <end position="69"/>
    </location>
</feature>
<dbReference type="EMBL" id="BAABBV010000001">
    <property type="protein sequence ID" value="GAA4159331.1"/>
    <property type="molecule type" value="Genomic_DNA"/>
</dbReference>
<accession>A0ABP7ZIV6</accession>
<feature type="signal peptide" evidence="2">
    <location>
        <begin position="1"/>
        <end position="32"/>
    </location>
</feature>
<reference evidence="4" key="1">
    <citation type="journal article" date="2014" name="Int. J. Syst. Evol. Microbiol.">
        <title>Complete genome of a new Firmicutes species belonging to the dominant human colonic microbiota ('Ruminococcus bicirculans') reveals two chromosomes and a selective capacity to utilize plant glucans.</title>
        <authorList>
            <consortium name="NISC Comparative Sequencing Program"/>
            <person name="Wegmann U."/>
            <person name="Louis P."/>
            <person name="Goesmann A."/>
            <person name="Henrissat B."/>
            <person name="Duncan S.H."/>
            <person name="Flint H.J."/>
        </authorList>
    </citation>
    <scope>NUCLEOTIDE SEQUENCE</scope>
    <source>
        <strain evidence="4">JCM 17590</strain>
    </source>
</reference>
<feature type="compositionally biased region" description="Gly residues" evidence="1">
    <location>
        <begin position="159"/>
        <end position="173"/>
    </location>
</feature>
<reference evidence="4" key="2">
    <citation type="submission" date="2023-12" db="EMBL/GenBank/DDBJ databases">
        <authorList>
            <person name="Sun Q."/>
            <person name="Inoue M."/>
        </authorList>
    </citation>
    <scope>NUCLEOTIDE SEQUENCE</scope>
    <source>
        <strain evidence="4">JCM 17590</strain>
    </source>
</reference>
<evidence type="ECO:0000256" key="2">
    <source>
        <dbReference type="SAM" id="SignalP"/>
    </source>
</evidence>
<evidence type="ECO:0000259" key="3">
    <source>
        <dbReference type="Pfam" id="PF18914"/>
    </source>
</evidence>
<evidence type="ECO:0000313" key="4">
    <source>
        <dbReference type="EMBL" id="GAA4159331.1"/>
    </source>
</evidence>
<dbReference type="Proteomes" id="UP001415169">
    <property type="component" value="Unassembled WGS sequence"/>
</dbReference>
<feature type="region of interest" description="Disordered" evidence="1">
    <location>
        <begin position="289"/>
        <end position="316"/>
    </location>
</feature>
<feature type="region of interest" description="Disordered" evidence="1">
    <location>
        <begin position="117"/>
        <end position="137"/>
    </location>
</feature>